<feature type="domain" description="SCP" evidence="1">
    <location>
        <begin position="17"/>
        <end position="117"/>
    </location>
</feature>
<name>W2TI96_NECAM</name>
<evidence type="ECO:0000259" key="1">
    <source>
        <dbReference type="Pfam" id="PF00188"/>
    </source>
</evidence>
<dbReference type="InterPro" id="IPR014044">
    <property type="entry name" value="CAP_dom"/>
</dbReference>
<gene>
    <name evidence="2" type="ORF">NECAME_02290</name>
</gene>
<dbReference type="EMBL" id="KI658934">
    <property type="protein sequence ID" value="ETN80891.1"/>
    <property type="molecule type" value="Genomic_DNA"/>
</dbReference>
<dbReference type="Proteomes" id="UP000053676">
    <property type="component" value="Unassembled WGS sequence"/>
</dbReference>
<protein>
    <recommendedName>
        <fullName evidence="1">SCP domain-containing protein</fullName>
    </recommendedName>
</protein>
<dbReference type="SUPFAM" id="SSF55797">
    <property type="entry name" value="PR-1-like"/>
    <property type="match status" value="1"/>
</dbReference>
<dbReference type="AlphaFoldDB" id="W2TI96"/>
<evidence type="ECO:0000313" key="3">
    <source>
        <dbReference type="Proteomes" id="UP000053676"/>
    </source>
</evidence>
<reference evidence="3" key="1">
    <citation type="journal article" date="2014" name="Nat. Genet.">
        <title>Genome of the human hookworm Necator americanus.</title>
        <authorList>
            <person name="Tang Y.T."/>
            <person name="Gao X."/>
            <person name="Rosa B.A."/>
            <person name="Abubucker S."/>
            <person name="Hallsworth-Pepin K."/>
            <person name="Martin J."/>
            <person name="Tyagi R."/>
            <person name="Heizer E."/>
            <person name="Zhang X."/>
            <person name="Bhonagiri-Palsikar V."/>
            <person name="Minx P."/>
            <person name="Warren W.C."/>
            <person name="Wang Q."/>
            <person name="Zhan B."/>
            <person name="Hotez P.J."/>
            <person name="Sternberg P.W."/>
            <person name="Dougall A."/>
            <person name="Gaze S.T."/>
            <person name="Mulvenna J."/>
            <person name="Sotillo J."/>
            <person name="Ranganathan S."/>
            <person name="Rabelo E.M."/>
            <person name="Wilson R.K."/>
            <person name="Felgner P.L."/>
            <person name="Bethony J."/>
            <person name="Hawdon J.M."/>
            <person name="Gasser R.B."/>
            <person name="Loukas A."/>
            <person name="Mitreva M."/>
        </authorList>
    </citation>
    <scope>NUCLEOTIDE SEQUENCE [LARGE SCALE GENOMIC DNA]</scope>
</reference>
<accession>W2TI96</accession>
<proteinExistence type="predicted"/>
<dbReference type="InterPro" id="IPR035940">
    <property type="entry name" value="CAP_sf"/>
</dbReference>
<keyword evidence="3" id="KW-1185">Reference proteome</keyword>
<sequence length="159" mass="17203">MLITIGAYWPPFFEQNWDYNAEELAQIEAAKCNAAITTPATYGSIQSMIPVKKSCDAIASTQAEIKKWWDDGAKEQTDQAKVAGNDKFSQMANAETSAVACSYSTCSSNTQLNLVCFYNKDGTQSQNLYTANAAGCTCAGCTAYLCPSTFDPGELFGDY</sequence>
<dbReference type="KEGG" id="nai:NECAME_02290"/>
<dbReference type="Pfam" id="PF00188">
    <property type="entry name" value="CAP"/>
    <property type="match status" value="1"/>
</dbReference>
<organism evidence="2 3">
    <name type="scientific">Necator americanus</name>
    <name type="common">Human hookworm</name>
    <dbReference type="NCBI Taxonomy" id="51031"/>
    <lineage>
        <taxon>Eukaryota</taxon>
        <taxon>Metazoa</taxon>
        <taxon>Ecdysozoa</taxon>
        <taxon>Nematoda</taxon>
        <taxon>Chromadorea</taxon>
        <taxon>Rhabditida</taxon>
        <taxon>Rhabditina</taxon>
        <taxon>Rhabditomorpha</taxon>
        <taxon>Strongyloidea</taxon>
        <taxon>Ancylostomatidae</taxon>
        <taxon>Bunostominae</taxon>
        <taxon>Necator</taxon>
    </lineage>
</organism>
<evidence type="ECO:0000313" key="2">
    <source>
        <dbReference type="EMBL" id="ETN80891.1"/>
    </source>
</evidence>
<dbReference type="Gene3D" id="3.40.33.10">
    <property type="entry name" value="CAP"/>
    <property type="match status" value="1"/>
</dbReference>